<gene>
    <name evidence="2" type="ORF">BCF44_11465</name>
</gene>
<dbReference type="AlphaFoldDB" id="A0A3E0H5Z4"/>
<evidence type="ECO:0000313" key="2">
    <source>
        <dbReference type="EMBL" id="REH38040.1"/>
    </source>
</evidence>
<comment type="caution">
    <text evidence="2">The sequence shown here is derived from an EMBL/GenBank/DDBJ whole genome shotgun (WGS) entry which is preliminary data.</text>
</comment>
<accession>A0A3E0H5Z4</accession>
<organism evidence="2 3">
    <name type="scientific">Kutzneria buriramensis</name>
    <dbReference type="NCBI Taxonomy" id="1045776"/>
    <lineage>
        <taxon>Bacteria</taxon>
        <taxon>Bacillati</taxon>
        <taxon>Actinomycetota</taxon>
        <taxon>Actinomycetes</taxon>
        <taxon>Pseudonocardiales</taxon>
        <taxon>Pseudonocardiaceae</taxon>
        <taxon>Kutzneria</taxon>
    </lineage>
</organism>
<reference evidence="2 3" key="1">
    <citation type="submission" date="2018-08" db="EMBL/GenBank/DDBJ databases">
        <title>Genomic Encyclopedia of Archaeal and Bacterial Type Strains, Phase II (KMG-II): from individual species to whole genera.</title>
        <authorList>
            <person name="Goeker M."/>
        </authorList>
    </citation>
    <scope>NUCLEOTIDE SEQUENCE [LARGE SCALE GENOMIC DNA]</scope>
    <source>
        <strain evidence="2 3">DSM 45791</strain>
    </source>
</reference>
<sequence length="103" mass="11452">MLHLNLLAPTDRHRADRGDDDEREPQPEREPDGVGAPTPSARTADLDEFDVLLSANGMGKVACPRIRPPRGSRRIGSIPGLSCEKRNSDRMRNDELCSLGYRE</sequence>
<proteinExistence type="predicted"/>
<dbReference type="RefSeq" id="WP_147328757.1">
    <property type="nucleotide sequence ID" value="NZ_CP144375.1"/>
</dbReference>
<evidence type="ECO:0000256" key="1">
    <source>
        <dbReference type="SAM" id="MobiDB-lite"/>
    </source>
</evidence>
<dbReference type="EMBL" id="QUNO01000014">
    <property type="protein sequence ID" value="REH38040.1"/>
    <property type="molecule type" value="Genomic_DNA"/>
</dbReference>
<protein>
    <submittedName>
        <fullName evidence="2">Uncharacterized protein</fullName>
    </submittedName>
</protein>
<feature type="region of interest" description="Disordered" evidence="1">
    <location>
        <begin position="63"/>
        <end position="90"/>
    </location>
</feature>
<keyword evidence="3" id="KW-1185">Reference proteome</keyword>
<name>A0A3E0H5Z4_9PSEU</name>
<evidence type="ECO:0000313" key="3">
    <source>
        <dbReference type="Proteomes" id="UP000256269"/>
    </source>
</evidence>
<feature type="region of interest" description="Disordered" evidence="1">
    <location>
        <begin position="1"/>
        <end position="42"/>
    </location>
</feature>
<dbReference type="Proteomes" id="UP000256269">
    <property type="component" value="Unassembled WGS sequence"/>
</dbReference>